<reference evidence="9 10" key="1">
    <citation type="submission" date="2021-05" db="EMBL/GenBank/DDBJ databases">
        <title>A Polyphasic approach of four new species of the genus Ohtaekwangia: Ohtaekwangia histidinii sp. nov., Ohtaekwangia cretensis sp. nov., Ohtaekwangia indiensis sp. nov., Ohtaekwangia reichenbachii sp. nov. from diverse environment.</title>
        <authorList>
            <person name="Octaviana S."/>
        </authorList>
    </citation>
    <scope>NUCLEOTIDE SEQUENCE [LARGE SCALE GENOMIC DNA]</scope>
    <source>
        <strain evidence="9 10">PWU37</strain>
    </source>
</reference>
<keyword evidence="3 6" id="KW-0479">Metal-binding</keyword>
<dbReference type="Pfam" id="PF00034">
    <property type="entry name" value="Cytochrom_C"/>
    <property type="match status" value="1"/>
</dbReference>
<dbReference type="SUPFAM" id="SSF52317">
    <property type="entry name" value="Class I glutamine amidotransferase-like"/>
    <property type="match status" value="1"/>
</dbReference>
<dbReference type="GO" id="GO:0030246">
    <property type="term" value="F:carbohydrate binding"/>
    <property type="evidence" value="ECO:0007669"/>
    <property type="project" value="InterPro"/>
</dbReference>
<dbReference type="InterPro" id="IPR011042">
    <property type="entry name" value="6-blade_b-propeller_TolB-like"/>
</dbReference>
<dbReference type="GO" id="GO:0005506">
    <property type="term" value="F:iron ion binding"/>
    <property type="evidence" value="ECO:0007669"/>
    <property type="project" value="InterPro"/>
</dbReference>
<dbReference type="InterPro" id="IPR029010">
    <property type="entry name" value="ThuA-like"/>
</dbReference>
<name>A0AAP2DD22_9BACT</name>
<feature type="domain" description="Cytochrome c" evidence="8">
    <location>
        <begin position="843"/>
        <end position="928"/>
    </location>
</feature>
<dbReference type="CDD" id="cd04084">
    <property type="entry name" value="CBM6_xylanase-like"/>
    <property type="match status" value="1"/>
</dbReference>
<dbReference type="InterPro" id="IPR002324">
    <property type="entry name" value="Cyt_c_ID"/>
</dbReference>
<protein>
    <submittedName>
        <fullName evidence="9">ThuA domain-containing protein</fullName>
    </submittedName>
</protein>
<dbReference type="GO" id="GO:0020037">
    <property type="term" value="F:heme binding"/>
    <property type="evidence" value="ECO:0007669"/>
    <property type="project" value="InterPro"/>
</dbReference>
<evidence type="ECO:0000256" key="7">
    <source>
        <dbReference type="SAM" id="MobiDB-lite"/>
    </source>
</evidence>
<dbReference type="Pfam" id="PF07995">
    <property type="entry name" value="GSDH"/>
    <property type="match status" value="1"/>
</dbReference>
<evidence type="ECO:0000313" key="10">
    <source>
        <dbReference type="Proteomes" id="UP001319180"/>
    </source>
</evidence>
<dbReference type="InterPro" id="IPR036909">
    <property type="entry name" value="Cyt_c-like_dom_sf"/>
</dbReference>
<accession>A0AAP2DD22</accession>
<evidence type="ECO:0000259" key="8">
    <source>
        <dbReference type="PROSITE" id="PS51007"/>
    </source>
</evidence>
<dbReference type="InterPro" id="IPR029062">
    <property type="entry name" value="Class_I_gatase-like"/>
</dbReference>
<evidence type="ECO:0000256" key="4">
    <source>
        <dbReference type="ARBA" id="ARBA00022982"/>
    </source>
</evidence>
<dbReference type="InterPro" id="IPR005084">
    <property type="entry name" value="CBM6"/>
</dbReference>
<keyword evidence="4" id="KW-0249">Electron transport</keyword>
<comment type="PTM">
    <text evidence="6">Binds 1 heme c group covalently per subunit.</text>
</comment>
<dbReference type="Gene3D" id="3.40.50.880">
    <property type="match status" value="1"/>
</dbReference>
<dbReference type="SUPFAM" id="SSF46626">
    <property type="entry name" value="Cytochrome c"/>
    <property type="match status" value="1"/>
</dbReference>
<evidence type="ECO:0000256" key="2">
    <source>
        <dbReference type="ARBA" id="ARBA00022617"/>
    </source>
</evidence>
<dbReference type="Gene3D" id="1.10.760.10">
    <property type="entry name" value="Cytochrome c-like domain"/>
    <property type="match status" value="1"/>
</dbReference>
<keyword evidence="1" id="KW-0813">Transport</keyword>
<dbReference type="PROSITE" id="PS51257">
    <property type="entry name" value="PROKAR_LIPOPROTEIN"/>
    <property type="match status" value="1"/>
</dbReference>
<dbReference type="GO" id="GO:0009055">
    <property type="term" value="F:electron transfer activity"/>
    <property type="evidence" value="ECO:0007669"/>
    <property type="project" value="InterPro"/>
</dbReference>
<dbReference type="Gene3D" id="2.60.120.260">
    <property type="entry name" value="Galactose-binding domain-like"/>
    <property type="match status" value="1"/>
</dbReference>
<dbReference type="InterPro" id="IPR013783">
    <property type="entry name" value="Ig-like_fold"/>
</dbReference>
<evidence type="ECO:0000256" key="3">
    <source>
        <dbReference type="ARBA" id="ARBA00022723"/>
    </source>
</evidence>
<comment type="caution">
    <text evidence="9">The sequence shown here is derived from an EMBL/GenBank/DDBJ whole genome shotgun (WGS) entry which is preliminary data.</text>
</comment>
<proteinExistence type="predicted"/>
<dbReference type="PANTHER" id="PTHR40469">
    <property type="entry name" value="SECRETED GLYCOSYL HYDROLASE"/>
    <property type="match status" value="1"/>
</dbReference>
<dbReference type="AlphaFoldDB" id="A0AAP2DD22"/>
<dbReference type="EMBL" id="JAHESC010000032">
    <property type="protein sequence ID" value="MBT1688916.1"/>
    <property type="molecule type" value="Genomic_DNA"/>
</dbReference>
<dbReference type="RefSeq" id="WP_254092142.1">
    <property type="nucleotide sequence ID" value="NZ_JAHESC010000032.1"/>
</dbReference>
<keyword evidence="5 6" id="KW-0408">Iron</keyword>
<dbReference type="PROSITE" id="PS51007">
    <property type="entry name" value="CYTC"/>
    <property type="match status" value="1"/>
</dbReference>
<organism evidence="9 10">
    <name type="scientific">Dawidia soli</name>
    <dbReference type="NCBI Taxonomy" id="2782352"/>
    <lineage>
        <taxon>Bacteria</taxon>
        <taxon>Pseudomonadati</taxon>
        <taxon>Bacteroidota</taxon>
        <taxon>Cytophagia</taxon>
        <taxon>Cytophagales</taxon>
        <taxon>Chryseotaleaceae</taxon>
        <taxon>Dawidia</taxon>
    </lineage>
</organism>
<dbReference type="PANTHER" id="PTHR40469:SF2">
    <property type="entry name" value="GALACTOSE-BINDING DOMAIN-LIKE SUPERFAMILY PROTEIN"/>
    <property type="match status" value="1"/>
</dbReference>
<gene>
    <name evidence="9" type="ORF">KK078_20290</name>
</gene>
<evidence type="ECO:0000256" key="5">
    <source>
        <dbReference type="ARBA" id="ARBA00023004"/>
    </source>
</evidence>
<dbReference type="PRINTS" id="PR00606">
    <property type="entry name" value="CYTCHROMECID"/>
</dbReference>
<evidence type="ECO:0000256" key="1">
    <source>
        <dbReference type="ARBA" id="ARBA00022448"/>
    </source>
</evidence>
<feature type="binding site" description="covalent" evidence="6">
    <location>
        <position position="857"/>
    </location>
    <ligand>
        <name>heme c</name>
        <dbReference type="ChEBI" id="CHEBI:61717"/>
    </ligand>
</feature>
<feature type="binding site" description="covalent" evidence="6">
    <location>
        <position position="906"/>
    </location>
    <ligand>
        <name>heme c</name>
        <dbReference type="ChEBI" id="CHEBI:61717"/>
    </ligand>
</feature>
<evidence type="ECO:0000256" key="6">
    <source>
        <dbReference type="PIRSR" id="PIRSR602324-1"/>
    </source>
</evidence>
<dbReference type="Pfam" id="PF03422">
    <property type="entry name" value="CBM_6"/>
    <property type="match status" value="1"/>
</dbReference>
<dbReference type="Gene3D" id="2.60.40.10">
    <property type="entry name" value="Immunoglobulins"/>
    <property type="match status" value="1"/>
</dbReference>
<dbReference type="InterPro" id="IPR011041">
    <property type="entry name" value="Quinoprot_gluc/sorb_DH_b-prop"/>
</dbReference>
<dbReference type="SUPFAM" id="SSF49299">
    <property type="entry name" value="PKD domain"/>
    <property type="match status" value="1"/>
</dbReference>
<evidence type="ECO:0000313" key="9">
    <source>
        <dbReference type="EMBL" id="MBT1688916.1"/>
    </source>
</evidence>
<feature type="binding site" description="covalent" evidence="6">
    <location>
        <position position="861"/>
    </location>
    <ligand>
        <name>heme c</name>
        <dbReference type="ChEBI" id="CHEBI:61717"/>
    </ligand>
</feature>
<dbReference type="Proteomes" id="UP001319180">
    <property type="component" value="Unassembled WGS sequence"/>
</dbReference>
<dbReference type="Gene3D" id="2.120.10.30">
    <property type="entry name" value="TolB, C-terminal domain"/>
    <property type="match status" value="1"/>
</dbReference>
<dbReference type="CDD" id="cd00146">
    <property type="entry name" value="PKD"/>
    <property type="match status" value="1"/>
</dbReference>
<dbReference type="SUPFAM" id="SSF50952">
    <property type="entry name" value="Soluble quinoprotein glucose dehydrogenase"/>
    <property type="match status" value="1"/>
</dbReference>
<dbReference type="InterPro" id="IPR009056">
    <property type="entry name" value="Cyt_c-like_dom"/>
</dbReference>
<sequence>MRKLNFIVPALLLCLLFSCQERPRILVFSKTAGYRHGSIGVGKKALQELGQQHGFDVDTTEDASVFNEDNLRRYNAVIFLSTTGNILDLQQQGAFRRFIQAGGGFVGIHAASDTEYEWPWFGRLTGAYFKSHPKIQEARIVAQKPVFGEDSLQQSVLRTDEWYNYRSIGSDLEVLYNLDETSYEGGTNGKDHPIAWYHEFDGGRAFYTGMGHTDESYADPFFRNHLWQGIQYALGEGDGPDYGKATATIAPDESRFTKTVLDFNLNEPTEMVILPDSRIIFLERKGDVKLYDPQSDKVRVVNTFHVGTKFEDGMLGIAADPGFDKNHWLYIYYSHAEKSANILSRFTFIDDHIDSTSEKVMLEVPTQRESCCHTAGSLAFAPDGNLFLSTGDNTNPWESRGYSPSDERPGRGPYDAQKSSSNTNDLRGKVLRIKPQPDGTYTIPAGNLFDDQEPDTRPEIYVMGCRNPYRISVDAKTGALFWGEVGPDAGEGDSLRGPRSYDEINLARRPGNYGWPYFVGKNEAYSRYDYATGQIKGWWDPALPVNESVNNTGKHDLPPATPALIYYPYAHSDEFPMLKEGGRNAMAGPVYHSEMYKGVATAFPDYFNDKLIAYDWIRNWIFLVDLDGQDKIMDMEPFLPNVGFNNIIDMSFGPDGRLYMLEYGSRWFAQNLDARLVRIDYNPGNRAPVARLKASQINGGVPLQVQFSAAGTFDHDKGDKLTLTLKAAGRDYQTPDSLFTVTFDKPGVYPVQLKVVDDKGLESTASVQVAAGNVPPVVKASLTSGNKTFFFPGTPVAYAVEATDAEDGSTADGKIDPAAVTVTFDYVKGFDMAQVAQGHQMPTAELPGKALMAKSDCKSCHTIDQRSAGPSYQQVAERYKGNADAPGQLAAKVIKGGAGIWGDTEMAAHPQLSVDEAKKMVEYILSLADGKTPAKLPLQGKVVPGKETDGVYMLTASYQDKGGAGNVPALPASQVVVLRSAVLTAGEATEINGAQRRKENDQSVLADVKNNARAAFKHLDLTGIRQAKVTLIVPADQAGGEVELHLDKPDGPLFGKGRTTAKGPQAIGITATATTGYHDLYLVFKNSGAGDQSLFYFRSVQLVN</sequence>
<dbReference type="InterPro" id="IPR035986">
    <property type="entry name" value="PKD_dom_sf"/>
</dbReference>
<keyword evidence="2 6" id="KW-0349">Heme</keyword>
<dbReference type="Pfam" id="PF06283">
    <property type="entry name" value="ThuA"/>
    <property type="match status" value="1"/>
</dbReference>
<dbReference type="InterPro" id="IPR012938">
    <property type="entry name" value="Glc/Sorbosone_DH"/>
</dbReference>
<keyword evidence="10" id="KW-1185">Reference proteome</keyword>
<feature type="region of interest" description="Disordered" evidence="7">
    <location>
        <begin position="391"/>
        <end position="426"/>
    </location>
</feature>